<protein>
    <recommendedName>
        <fullName evidence="3">Zinc/iron-chelating domain-containing protein</fullName>
    </recommendedName>
</protein>
<dbReference type="PANTHER" id="PTHR35866:SF2">
    <property type="entry name" value="YKGJ FAMILY CYSTEINE CLUSTER PROTEIN"/>
    <property type="match status" value="1"/>
</dbReference>
<reference evidence="1 2" key="1">
    <citation type="journal article" date="2018" name="Syst. Appl. Microbiol.">
        <title>A new symbiotic nanoarchaeote (Candidatus Nanoclepta minutus) and its host (Zestosphaera tikiterensis gen. nov., sp. nov.) from a New Zealand hot spring.</title>
        <authorList>
            <person name="St John E."/>
            <person name="Liu Y."/>
            <person name="Podar M."/>
            <person name="Stott M.B."/>
            <person name="Meneghin J."/>
            <person name="Chen Z."/>
            <person name="Lagutin K."/>
            <person name="Mitchell K."/>
            <person name="Reysenbach A.L."/>
        </authorList>
    </citation>
    <scope>NUCLEOTIDE SEQUENCE [LARGE SCALE GENOMIC DNA]</scope>
    <source>
        <strain evidence="1">NZ3</strain>
    </source>
</reference>
<dbReference type="Proteomes" id="UP000244093">
    <property type="component" value="Unassembled WGS sequence"/>
</dbReference>
<gene>
    <name evidence="1" type="ORF">B7O98_00755</name>
</gene>
<evidence type="ECO:0000313" key="1">
    <source>
        <dbReference type="EMBL" id="PUA33976.1"/>
    </source>
</evidence>
<organism evidence="1 2">
    <name type="scientific">Zestosphaera tikiterensis</name>
    <dbReference type="NCBI Taxonomy" id="1973259"/>
    <lineage>
        <taxon>Archaea</taxon>
        <taxon>Thermoproteota</taxon>
        <taxon>Thermoprotei</taxon>
        <taxon>Desulfurococcales</taxon>
        <taxon>Desulfurococcaceae</taxon>
        <taxon>Zestosphaera</taxon>
    </lineage>
</organism>
<proteinExistence type="predicted"/>
<dbReference type="Pfam" id="PF03692">
    <property type="entry name" value="CxxCxxCC"/>
    <property type="match status" value="1"/>
</dbReference>
<comment type="caution">
    <text evidence="1">The sequence shown here is derived from an EMBL/GenBank/DDBJ whole genome shotgun (WGS) entry which is preliminary data.</text>
</comment>
<name>A0A2R7Y912_9CREN</name>
<evidence type="ECO:0000313" key="2">
    <source>
        <dbReference type="Proteomes" id="UP000244093"/>
    </source>
</evidence>
<dbReference type="InterPro" id="IPR005358">
    <property type="entry name" value="Puta_zinc/iron-chelating_dom"/>
</dbReference>
<sequence length="156" mass="18181">MEAEYIEINFKDVCASCVENCCRRYYAVLLPDEDKKIPKVLKPFDIATKYGYVKAIGARGGLPCPALSPEGYCTVYSERPFDCRIYPLVVYLDEKTGEKVAYLDLGCPAVRESRISKDLVEKLLKLYRSVNVSDEWLRRYTHAPWHNRFIEITRWR</sequence>
<accession>A0A2R7Y912</accession>
<dbReference type="AlphaFoldDB" id="A0A2R7Y912"/>
<evidence type="ECO:0008006" key="3">
    <source>
        <dbReference type="Google" id="ProtNLM"/>
    </source>
</evidence>
<dbReference type="EMBL" id="NBVN01000001">
    <property type="protein sequence ID" value="PUA33976.1"/>
    <property type="molecule type" value="Genomic_DNA"/>
</dbReference>
<dbReference type="PANTHER" id="PTHR35866">
    <property type="entry name" value="PUTATIVE-RELATED"/>
    <property type="match status" value="1"/>
</dbReference>